<dbReference type="SUPFAM" id="SSF53300">
    <property type="entry name" value="vWA-like"/>
    <property type="match status" value="1"/>
</dbReference>
<evidence type="ECO:0000313" key="3">
    <source>
        <dbReference type="Proteomes" id="UP000735302"/>
    </source>
</evidence>
<comment type="caution">
    <text evidence="2">The sequence shown here is derived from an EMBL/GenBank/DDBJ whole genome shotgun (WGS) entry which is preliminary data.</text>
</comment>
<accession>A0AAV3ZRS9</accession>
<dbReference type="InterPro" id="IPR036465">
    <property type="entry name" value="vWFA_dom_sf"/>
</dbReference>
<organism evidence="2 3">
    <name type="scientific">Plakobranchus ocellatus</name>
    <dbReference type="NCBI Taxonomy" id="259542"/>
    <lineage>
        <taxon>Eukaryota</taxon>
        <taxon>Metazoa</taxon>
        <taxon>Spiralia</taxon>
        <taxon>Lophotrochozoa</taxon>
        <taxon>Mollusca</taxon>
        <taxon>Gastropoda</taxon>
        <taxon>Heterobranchia</taxon>
        <taxon>Euthyneura</taxon>
        <taxon>Panpulmonata</taxon>
        <taxon>Sacoglossa</taxon>
        <taxon>Placobranchoidea</taxon>
        <taxon>Plakobranchidae</taxon>
        <taxon>Plakobranchus</taxon>
    </lineage>
</organism>
<reference evidence="2 3" key="1">
    <citation type="journal article" date="2021" name="Elife">
        <title>Chloroplast acquisition without the gene transfer in kleptoplastic sea slugs, Plakobranchus ocellatus.</title>
        <authorList>
            <person name="Maeda T."/>
            <person name="Takahashi S."/>
            <person name="Yoshida T."/>
            <person name="Shimamura S."/>
            <person name="Takaki Y."/>
            <person name="Nagai Y."/>
            <person name="Toyoda A."/>
            <person name="Suzuki Y."/>
            <person name="Arimoto A."/>
            <person name="Ishii H."/>
            <person name="Satoh N."/>
            <person name="Nishiyama T."/>
            <person name="Hasebe M."/>
            <person name="Maruyama T."/>
            <person name="Minagawa J."/>
            <person name="Obokata J."/>
            <person name="Shigenobu S."/>
        </authorList>
    </citation>
    <scope>NUCLEOTIDE SEQUENCE [LARGE SCALE GENOMIC DNA]</scope>
</reference>
<evidence type="ECO:0000259" key="1">
    <source>
        <dbReference type="PROSITE" id="PS50234"/>
    </source>
</evidence>
<dbReference type="AlphaFoldDB" id="A0AAV3ZRS9"/>
<gene>
    <name evidence="2" type="ORF">PoB_002827100</name>
</gene>
<keyword evidence="2" id="KW-0176">Collagen</keyword>
<proteinExistence type="predicted"/>
<keyword evidence="3" id="KW-1185">Reference proteome</keyword>
<feature type="domain" description="VWFA" evidence="1">
    <location>
        <begin position="1"/>
        <end position="92"/>
    </location>
</feature>
<evidence type="ECO:0000313" key="2">
    <source>
        <dbReference type="EMBL" id="GFO01766.1"/>
    </source>
</evidence>
<dbReference type="PROSITE" id="PS50234">
    <property type="entry name" value="VWFA"/>
    <property type="match status" value="1"/>
</dbReference>
<dbReference type="InterPro" id="IPR002035">
    <property type="entry name" value="VWF_A"/>
</dbReference>
<dbReference type="GO" id="GO:0005581">
    <property type="term" value="C:collagen trimer"/>
    <property type="evidence" value="ECO:0007669"/>
    <property type="project" value="UniProtKB-KW"/>
</dbReference>
<name>A0AAV3ZRS9_9GAST</name>
<dbReference type="EMBL" id="BLXT01003539">
    <property type="protein sequence ID" value="GFO01766.1"/>
    <property type="molecule type" value="Genomic_DNA"/>
</dbReference>
<protein>
    <submittedName>
        <fullName evidence="2">Collagen alpha-4(Vi) chain-like</fullName>
    </submittedName>
</protein>
<dbReference type="Pfam" id="PF00092">
    <property type="entry name" value="VWA"/>
    <property type="match status" value="1"/>
</dbReference>
<dbReference type="Proteomes" id="UP000735302">
    <property type="component" value="Unassembled WGS sequence"/>
</dbReference>
<dbReference type="Gene3D" id="3.40.50.410">
    <property type="entry name" value="von Willebrand factor, type A domain"/>
    <property type="match status" value="1"/>
</dbReference>
<sequence>MIEYSRADISWSSVDHEGDYIKALIDEWQLDDDHIRIGVVVYHDDVTESIHLGDYSSKRDLTNKISSLTRRLRPSGTADLGKAIDHAREKSFVFPVFGDFVNNTPFFRLCLYVNSSPLQEPQNHSNINKSGIGVQGSSLDYDLVKDAVTQPSSDYAQYYRNYSEMEYIIKTYYKPNCDNK</sequence>